<evidence type="ECO:0000259" key="2">
    <source>
        <dbReference type="PROSITE" id="PS50404"/>
    </source>
</evidence>
<dbReference type="CDD" id="cd03042">
    <property type="entry name" value="GST_N_Zeta"/>
    <property type="match status" value="1"/>
</dbReference>
<dbReference type="InterPro" id="IPR034330">
    <property type="entry name" value="GST_Zeta_C"/>
</dbReference>
<dbReference type="InterPro" id="IPR034333">
    <property type="entry name" value="GST_Zeta_N"/>
</dbReference>
<dbReference type="Gene3D" id="1.20.1050.10">
    <property type="match status" value="1"/>
</dbReference>
<dbReference type="PROSITE" id="PS50405">
    <property type="entry name" value="GST_CTER"/>
    <property type="match status" value="1"/>
</dbReference>
<dbReference type="PROSITE" id="PS50404">
    <property type="entry name" value="GST_NTER"/>
    <property type="match status" value="1"/>
</dbReference>
<gene>
    <name evidence="4" type="primary">maiA</name>
    <name evidence="4" type="ORF">DEP91_01035</name>
</gene>
<dbReference type="SUPFAM" id="SSF47616">
    <property type="entry name" value="GST C-terminal domain-like"/>
    <property type="match status" value="1"/>
</dbReference>
<dbReference type="SFLD" id="SFLDS00019">
    <property type="entry name" value="Glutathione_Transferase_(cytos"/>
    <property type="match status" value="1"/>
</dbReference>
<dbReference type="GO" id="GO:0004364">
    <property type="term" value="F:glutathione transferase activity"/>
    <property type="evidence" value="ECO:0007669"/>
    <property type="project" value="TreeGrafter"/>
</dbReference>
<dbReference type="GO" id="GO:0006559">
    <property type="term" value="P:L-phenylalanine catabolic process"/>
    <property type="evidence" value="ECO:0007669"/>
    <property type="project" value="TreeGrafter"/>
</dbReference>
<dbReference type="InterPro" id="IPR005955">
    <property type="entry name" value="GST_Zeta"/>
</dbReference>
<dbReference type="EMBL" id="DOYJ01000033">
    <property type="protein sequence ID" value="HCB74755.1"/>
    <property type="molecule type" value="Genomic_DNA"/>
</dbReference>
<feature type="domain" description="GST N-terminal" evidence="2">
    <location>
        <begin position="2"/>
        <end position="84"/>
    </location>
</feature>
<evidence type="ECO:0000259" key="3">
    <source>
        <dbReference type="PROSITE" id="PS50405"/>
    </source>
</evidence>
<dbReference type="CDD" id="cd03191">
    <property type="entry name" value="GST_C_Zeta"/>
    <property type="match status" value="1"/>
</dbReference>
<name>A0A3D0W7Q0_9SPHN</name>
<proteinExistence type="inferred from homology"/>
<evidence type="ECO:0000313" key="4">
    <source>
        <dbReference type="EMBL" id="HCB74755.1"/>
    </source>
</evidence>
<dbReference type="NCBIfam" id="TIGR01262">
    <property type="entry name" value="maiA"/>
    <property type="match status" value="1"/>
</dbReference>
<feature type="domain" description="GST C-terminal" evidence="3">
    <location>
        <begin position="89"/>
        <end position="211"/>
    </location>
</feature>
<dbReference type="GO" id="GO:0005737">
    <property type="term" value="C:cytoplasm"/>
    <property type="evidence" value="ECO:0007669"/>
    <property type="project" value="InterPro"/>
</dbReference>
<dbReference type="GO" id="GO:0006749">
    <property type="term" value="P:glutathione metabolic process"/>
    <property type="evidence" value="ECO:0007669"/>
    <property type="project" value="TreeGrafter"/>
</dbReference>
<organism evidence="4 5">
    <name type="scientific">Sphingomonas bacterium</name>
    <dbReference type="NCBI Taxonomy" id="1895847"/>
    <lineage>
        <taxon>Bacteria</taxon>
        <taxon>Pseudomonadati</taxon>
        <taxon>Pseudomonadota</taxon>
        <taxon>Alphaproteobacteria</taxon>
        <taxon>Sphingomonadales</taxon>
        <taxon>Sphingomonadaceae</taxon>
        <taxon>Sphingomonas</taxon>
    </lineage>
</organism>
<dbReference type="AlphaFoldDB" id="A0A3D0W7Q0"/>
<dbReference type="InterPro" id="IPR010987">
    <property type="entry name" value="Glutathione-S-Trfase_C-like"/>
</dbReference>
<reference evidence="4 5" key="1">
    <citation type="journal article" date="2018" name="Nat. Biotechnol.">
        <title>A standardized bacterial taxonomy based on genome phylogeny substantially revises the tree of life.</title>
        <authorList>
            <person name="Parks D.H."/>
            <person name="Chuvochina M."/>
            <person name="Waite D.W."/>
            <person name="Rinke C."/>
            <person name="Skarshewski A."/>
            <person name="Chaumeil P.A."/>
            <person name="Hugenholtz P."/>
        </authorList>
    </citation>
    <scope>NUCLEOTIDE SEQUENCE [LARGE SCALE GENOMIC DNA]</scope>
    <source>
        <strain evidence="4">UBA9015</strain>
    </source>
</reference>
<dbReference type="Gene3D" id="3.40.30.10">
    <property type="entry name" value="Glutaredoxin"/>
    <property type="match status" value="1"/>
</dbReference>
<dbReference type="Proteomes" id="UP000262699">
    <property type="component" value="Unassembled WGS sequence"/>
</dbReference>
<comment type="similarity">
    <text evidence="1">Belongs to the GST superfamily. Zeta family.</text>
</comment>
<dbReference type="Pfam" id="PF13410">
    <property type="entry name" value="GST_C_2"/>
    <property type="match status" value="1"/>
</dbReference>
<dbReference type="InterPro" id="IPR004045">
    <property type="entry name" value="Glutathione_S-Trfase_N"/>
</dbReference>
<evidence type="ECO:0000256" key="1">
    <source>
        <dbReference type="ARBA" id="ARBA00010007"/>
    </source>
</evidence>
<sequence>MSGYVLHDYYRSSASYRVRIALNLKGVDYTRHDVSLLDGSQRTPEHLARSAQGFVPVLELPGGRMLVQSLAIIDWLDAAHPEPPLTPADALARADAMARALVVACDIHPLNNLRVLKDLKHRFGADDAARDDWYRHWVAEGLAALEAMAGDGRFLGGDAPDVSDVCLVPQLYNARRYKLDLAPYPRLTAIDAAMQALPPVSAAHPDAVAPN</sequence>
<comment type="caution">
    <text evidence="4">The sequence shown here is derived from an EMBL/GenBank/DDBJ whole genome shotgun (WGS) entry which is preliminary data.</text>
</comment>
<dbReference type="SFLD" id="SFLDG00358">
    <property type="entry name" value="Main_(cytGST)"/>
    <property type="match status" value="1"/>
</dbReference>
<keyword evidence="4" id="KW-0413">Isomerase</keyword>
<dbReference type="Pfam" id="PF13417">
    <property type="entry name" value="GST_N_3"/>
    <property type="match status" value="1"/>
</dbReference>
<dbReference type="SUPFAM" id="SSF52833">
    <property type="entry name" value="Thioredoxin-like"/>
    <property type="match status" value="1"/>
</dbReference>
<protein>
    <submittedName>
        <fullName evidence="4">Maleylacetoacetate isomerase</fullName>
    </submittedName>
</protein>
<dbReference type="InterPro" id="IPR036282">
    <property type="entry name" value="Glutathione-S-Trfase_C_sf"/>
</dbReference>
<dbReference type="PANTHER" id="PTHR42673">
    <property type="entry name" value="MALEYLACETOACETATE ISOMERASE"/>
    <property type="match status" value="1"/>
</dbReference>
<dbReference type="InterPro" id="IPR040079">
    <property type="entry name" value="Glutathione_S-Trfase"/>
</dbReference>
<dbReference type="PANTHER" id="PTHR42673:SF4">
    <property type="entry name" value="MALEYLACETOACETATE ISOMERASE"/>
    <property type="match status" value="1"/>
</dbReference>
<accession>A0A3D0W7Q0</accession>
<evidence type="ECO:0000313" key="5">
    <source>
        <dbReference type="Proteomes" id="UP000262699"/>
    </source>
</evidence>
<dbReference type="InterPro" id="IPR036249">
    <property type="entry name" value="Thioredoxin-like_sf"/>
</dbReference>
<dbReference type="GO" id="GO:0016034">
    <property type="term" value="F:maleylacetoacetate isomerase activity"/>
    <property type="evidence" value="ECO:0007669"/>
    <property type="project" value="TreeGrafter"/>
</dbReference>